<dbReference type="EMBL" id="MAEI02000001">
    <property type="protein sequence ID" value="MEO1781876.1"/>
    <property type="molecule type" value="Genomic_DNA"/>
</dbReference>
<dbReference type="CDD" id="cd04301">
    <property type="entry name" value="NAT_SF"/>
    <property type="match status" value="1"/>
</dbReference>
<dbReference type="PROSITE" id="PS51186">
    <property type="entry name" value="GNAT"/>
    <property type="match status" value="1"/>
</dbReference>
<dbReference type="Gene3D" id="3.40.630.30">
    <property type="match status" value="1"/>
</dbReference>
<name>A0ABV0F1G1_9ENTE</name>
<reference evidence="2" key="2">
    <citation type="submission" date="2024-02" db="EMBL/GenBank/DDBJ databases">
        <title>The Genome Sequence of Enterococcus diestrammenae JM9A.</title>
        <authorList>
            <person name="Earl A."/>
            <person name="Manson A."/>
            <person name="Gilmore M."/>
            <person name="Sanders J."/>
            <person name="Shea T."/>
            <person name="Howe W."/>
            <person name="Livny J."/>
            <person name="Cuomo C."/>
            <person name="Neafsey D."/>
            <person name="Birren B."/>
        </authorList>
    </citation>
    <scope>NUCLEOTIDE SEQUENCE</scope>
    <source>
        <strain evidence="2">JM9A</strain>
    </source>
</reference>
<proteinExistence type="predicted"/>
<reference evidence="2" key="1">
    <citation type="submission" date="2016-06" db="EMBL/GenBank/DDBJ databases">
        <authorList>
            <person name="Van Tyne D."/>
        </authorList>
    </citation>
    <scope>NUCLEOTIDE SEQUENCE</scope>
    <source>
        <strain evidence="2">JM9A</strain>
    </source>
</reference>
<evidence type="ECO:0000313" key="3">
    <source>
        <dbReference type="Proteomes" id="UP001429357"/>
    </source>
</evidence>
<dbReference type="InterPro" id="IPR016181">
    <property type="entry name" value="Acyl_CoA_acyltransferase"/>
</dbReference>
<evidence type="ECO:0000259" key="1">
    <source>
        <dbReference type="PROSITE" id="PS51186"/>
    </source>
</evidence>
<keyword evidence="3" id="KW-1185">Reference proteome</keyword>
<dbReference type="RefSeq" id="WP_161868585.1">
    <property type="nucleotide sequence ID" value="NZ_MAEI02000001.1"/>
</dbReference>
<gene>
    <name evidence="2" type="ORF">BAU18_001465</name>
</gene>
<feature type="domain" description="N-acetyltransferase" evidence="1">
    <location>
        <begin position="1"/>
        <end position="169"/>
    </location>
</feature>
<dbReference type="InterPro" id="IPR000182">
    <property type="entry name" value="GNAT_dom"/>
</dbReference>
<organism evidence="2 3">
    <name type="scientific">Enterococcus diestrammenae</name>
    <dbReference type="NCBI Taxonomy" id="1155073"/>
    <lineage>
        <taxon>Bacteria</taxon>
        <taxon>Bacillati</taxon>
        <taxon>Bacillota</taxon>
        <taxon>Bacilli</taxon>
        <taxon>Lactobacillales</taxon>
        <taxon>Enterococcaceae</taxon>
        <taxon>Enterococcus</taxon>
    </lineage>
</organism>
<evidence type="ECO:0000313" key="2">
    <source>
        <dbReference type="EMBL" id="MEO1781876.1"/>
    </source>
</evidence>
<protein>
    <recommendedName>
        <fullName evidence="1">N-acetyltransferase domain-containing protein</fullName>
    </recommendedName>
</protein>
<comment type="caution">
    <text evidence="2">The sequence shown here is derived from an EMBL/GenBank/DDBJ whole genome shotgun (WGS) entry which is preliminary data.</text>
</comment>
<dbReference type="Proteomes" id="UP001429357">
    <property type="component" value="Unassembled WGS sequence"/>
</dbReference>
<dbReference type="Pfam" id="PF00583">
    <property type="entry name" value="Acetyltransf_1"/>
    <property type="match status" value="1"/>
</dbReference>
<accession>A0ABV0F1G1</accession>
<dbReference type="SUPFAM" id="SSF55729">
    <property type="entry name" value="Acyl-CoA N-acyltransferases (Nat)"/>
    <property type="match status" value="1"/>
</dbReference>
<sequence>MIIRQATIAELPQVMTIIEGARQVLKEAGSPQWQNGYGPDEGSLLNSIKQGVCYVAEIAGDLVATACLIPGVDPVYTAIQEGQWQGSEPYLSIHRLAVAKDCGGKGIGKQFLPALVTIGKELGFQDLRIDTYPKNQRMIRVIEDAGFTYRGRVYFPIPDGERVAYQIVV</sequence>